<proteinExistence type="inferred from homology"/>
<evidence type="ECO:0000313" key="5">
    <source>
        <dbReference type="Proteomes" id="UP000030765"/>
    </source>
</evidence>
<dbReference type="EnsemblMetazoa" id="ASIC005516-RA">
    <property type="protein sequence ID" value="ASIC005516-PA"/>
    <property type="gene ID" value="ASIC005516"/>
</dbReference>
<dbReference type="PROSITE" id="PS51144">
    <property type="entry name" value="ALPHA_CA_2"/>
    <property type="match status" value="1"/>
</dbReference>
<dbReference type="InterPro" id="IPR001148">
    <property type="entry name" value="CA_dom"/>
</dbReference>
<dbReference type="Gene3D" id="3.10.200.10">
    <property type="entry name" value="Alpha carbonic anhydrase"/>
    <property type="match status" value="1"/>
</dbReference>
<dbReference type="Proteomes" id="UP000030765">
    <property type="component" value="Unassembled WGS sequence"/>
</dbReference>
<name>A0A084VJQ9_ANOSI</name>
<reference evidence="3 5" key="1">
    <citation type="journal article" date="2014" name="BMC Genomics">
        <title>Genome sequence of Anopheles sinensis provides insight into genetics basis of mosquito competence for malaria parasites.</title>
        <authorList>
            <person name="Zhou D."/>
            <person name="Zhang D."/>
            <person name="Ding G."/>
            <person name="Shi L."/>
            <person name="Hou Q."/>
            <person name="Ye Y."/>
            <person name="Xu Y."/>
            <person name="Zhou H."/>
            <person name="Xiong C."/>
            <person name="Li S."/>
            <person name="Yu J."/>
            <person name="Hong S."/>
            <person name="Yu X."/>
            <person name="Zou P."/>
            <person name="Chen C."/>
            <person name="Chang X."/>
            <person name="Wang W."/>
            <person name="Lv Y."/>
            <person name="Sun Y."/>
            <person name="Ma L."/>
            <person name="Shen B."/>
            <person name="Zhu C."/>
        </authorList>
    </citation>
    <scope>NUCLEOTIDE SEQUENCE [LARGE SCALE GENOMIC DNA]</scope>
</reference>
<accession>A0A084VJQ9</accession>
<dbReference type="PANTHER" id="PTHR18952">
    <property type="entry name" value="CARBONIC ANHYDRASE"/>
    <property type="match status" value="1"/>
</dbReference>
<evidence type="ECO:0000256" key="1">
    <source>
        <dbReference type="ARBA" id="ARBA00010718"/>
    </source>
</evidence>
<dbReference type="CDD" id="cd00326">
    <property type="entry name" value="alpha_CA"/>
    <property type="match status" value="1"/>
</dbReference>
<reference evidence="4" key="2">
    <citation type="submission" date="2020-05" db="UniProtKB">
        <authorList>
            <consortium name="EnsemblMetazoa"/>
        </authorList>
    </citation>
    <scope>IDENTIFICATION</scope>
</reference>
<feature type="domain" description="Alpha-carbonic anhydrase" evidence="2">
    <location>
        <begin position="14"/>
        <end position="274"/>
    </location>
</feature>
<dbReference type="InterPro" id="IPR023561">
    <property type="entry name" value="Carbonic_anhydrase_a-class"/>
</dbReference>
<dbReference type="Pfam" id="PF00194">
    <property type="entry name" value="Carb_anhydrase"/>
    <property type="match status" value="1"/>
</dbReference>
<dbReference type="OrthoDB" id="429145at2759"/>
<dbReference type="VEuPathDB" id="VectorBase:ASIC005516"/>
<sequence>MYDNFRATVFPLVADFSYEDPDRWAETDPDCGGSRQSPIDIELQSTTPAVGGGAALQLDGSARKPVSITVTNNGHTAQYTFDWSKDSERPRLTGGPLGQDPYVFEQLHFHWGAENDRGSEHTFNGLKFPLEAHFVFFKQEYGSFEQAVNQPDGLAVLGALYEVGGIKIQPGAKWARPLPKVREAGSSITLEGRELFSLDSVAGAEWDRYYSYPGSLTTPPCAESVTWLVRLTPALVAQKDLDLLRALHDSDGKPLVDNFRPVQPLNDRTVVRYGF</sequence>
<evidence type="ECO:0000259" key="2">
    <source>
        <dbReference type="PROSITE" id="PS51144"/>
    </source>
</evidence>
<dbReference type="PANTHER" id="PTHR18952:SF268">
    <property type="entry name" value="AGAP013402-PA"/>
    <property type="match status" value="1"/>
</dbReference>
<protein>
    <submittedName>
        <fullName evidence="3">AGAP013402-PA-like protein</fullName>
    </submittedName>
</protein>
<dbReference type="EMBL" id="ATLV01013853">
    <property type="status" value="NOT_ANNOTATED_CDS"/>
    <property type="molecule type" value="Genomic_DNA"/>
</dbReference>
<dbReference type="AlphaFoldDB" id="A0A084VJQ9"/>
<dbReference type="SUPFAM" id="SSF51069">
    <property type="entry name" value="Carbonic anhydrase"/>
    <property type="match status" value="1"/>
</dbReference>
<keyword evidence="5" id="KW-1185">Reference proteome</keyword>
<organism evidence="3">
    <name type="scientific">Anopheles sinensis</name>
    <name type="common">Mosquito</name>
    <dbReference type="NCBI Taxonomy" id="74873"/>
    <lineage>
        <taxon>Eukaryota</taxon>
        <taxon>Metazoa</taxon>
        <taxon>Ecdysozoa</taxon>
        <taxon>Arthropoda</taxon>
        <taxon>Hexapoda</taxon>
        <taxon>Insecta</taxon>
        <taxon>Pterygota</taxon>
        <taxon>Neoptera</taxon>
        <taxon>Endopterygota</taxon>
        <taxon>Diptera</taxon>
        <taxon>Nematocera</taxon>
        <taxon>Culicoidea</taxon>
        <taxon>Culicidae</taxon>
        <taxon>Anophelinae</taxon>
        <taxon>Anopheles</taxon>
    </lineage>
</organism>
<dbReference type="EMBL" id="KE524905">
    <property type="protein sequence ID" value="KFB38203.1"/>
    <property type="molecule type" value="Genomic_DNA"/>
</dbReference>
<evidence type="ECO:0000313" key="4">
    <source>
        <dbReference type="EnsemblMetazoa" id="ASIC005516-PA"/>
    </source>
</evidence>
<gene>
    <name evidence="3" type="ORF">ZHAS_00005516</name>
</gene>
<dbReference type="GO" id="GO:0004089">
    <property type="term" value="F:carbonate dehydratase activity"/>
    <property type="evidence" value="ECO:0007669"/>
    <property type="project" value="InterPro"/>
</dbReference>
<comment type="similarity">
    <text evidence="1">Belongs to the alpha-carbonic anhydrase family.</text>
</comment>
<dbReference type="GO" id="GO:0008270">
    <property type="term" value="F:zinc ion binding"/>
    <property type="evidence" value="ECO:0007669"/>
    <property type="project" value="InterPro"/>
</dbReference>
<dbReference type="VEuPathDB" id="VectorBase:ASIS013778"/>
<evidence type="ECO:0000313" key="3">
    <source>
        <dbReference type="EMBL" id="KFB38203.1"/>
    </source>
</evidence>
<dbReference type="InterPro" id="IPR036398">
    <property type="entry name" value="CA_dom_sf"/>
</dbReference>
<dbReference type="STRING" id="74873.A0A084VJQ9"/>
<dbReference type="SMART" id="SM01057">
    <property type="entry name" value="Carb_anhydrase"/>
    <property type="match status" value="1"/>
</dbReference>
<dbReference type="OMA" id="RQMHWHA"/>